<keyword evidence="4" id="KW-1185">Reference proteome</keyword>
<dbReference type="Pfam" id="PF04774">
    <property type="entry name" value="HABP4_PAI-RBP1"/>
    <property type="match status" value="1"/>
</dbReference>
<evidence type="ECO:0000259" key="2">
    <source>
        <dbReference type="SMART" id="SM01233"/>
    </source>
</evidence>
<gene>
    <name evidence="3" type="ORF">TTRE_0000271901</name>
</gene>
<dbReference type="InterPro" id="IPR039764">
    <property type="entry name" value="HABP4/SERBP1-like"/>
</dbReference>
<dbReference type="InterPro" id="IPR006861">
    <property type="entry name" value="HABP4_PAIRBP1-bd"/>
</dbReference>
<evidence type="ECO:0000256" key="1">
    <source>
        <dbReference type="SAM" id="MobiDB-lite"/>
    </source>
</evidence>
<sequence length="521" mass="56760">MEPEYGVNVSNKFAALGDDDLDPFDLLALYVEKNAKSNAADKKKSKKVEEKVAATAPDRNVVSLNLEKSAPPGRHEKVSRAAKVTEGDRRVKTTAPATGIRQRFDLEAADPSAKQRSQTERHLNGNKADNEKVDSSPFGEFGRSRARGRPRARGPRINRGTLRGALSTHDAAITDSNDKYGDSLSPVRNDDVMNYKNTVMRTGPRNGRQRGGRGRIGPVRGRQFDRQSGMEKSRVRPTDKRDGAGQYNWGTAADELVGETEELTTDQTVDTDEAPNKDSNLNLTESEETTDGAPKERVEELTLDEWKAKQAPRTKPQFNTRKPGEGDTNATWTTLVPLQRDQIGKNESNEDEFDDEPQPRHRKKEVIDIGFSFRDDGTRSQRRFGRGVGRGSYRGVPRSRGGRRGYRGSALGSGVGRGFGSYSSSDGGFATGGGDGFRNGTLDKSSGGESDIVGSAAAATKEDRMGQESLFDAGSNVTFGRKSRVAGGGGGGFGRSDDTSSYRVPYNLDEESFPELPTSRH</sequence>
<evidence type="ECO:0000313" key="4">
    <source>
        <dbReference type="Proteomes" id="UP000030665"/>
    </source>
</evidence>
<feature type="compositionally biased region" description="Basic and acidic residues" evidence="1">
    <location>
        <begin position="222"/>
        <end position="243"/>
    </location>
</feature>
<dbReference type="AlphaFoldDB" id="A0A077Z3M3"/>
<reference evidence="3" key="2">
    <citation type="submission" date="2014-03" db="EMBL/GenBank/DDBJ databases">
        <title>The whipworm genome and dual-species transcriptomics of an intimate host-pathogen interaction.</title>
        <authorList>
            <person name="Foth B.J."/>
            <person name="Tsai I.J."/>
            <person name="Reid A.J."/>
            <person name="Bancroft A.J."/>
            <person name="Nichol S."/>
            <person name="Tracey A."/>
            <person name="Holroyd N."/>
            <person name="Cotton J.A."/>
            <person name="Stanley E.J."/>
            <person name="Zarowiecki M."/>
            <person name="Liu J.Z."/>
            <person name="Huckvale T."/>
            <person name="Cooper P.J."/>
            <person name="Grencis R.K."/>
            <person name="Berriman M."/>
        </authorList>
    </citation>
    <scope>NUCLEOTIDE SEQUENCE [LARGE SCALE GENOMIC DNA]</scope>
</reference>
<feature type="compositionally biased region" description="Acidic residues" evidence="1">
    <location>
        <begin position="256"/>
        <end position="273"/>
    </location>
</feature>
<feature type="compositionally biased region" description="Basic and acidic residues" evidence="1">
    <location>
        <begin position="37"/>
        <end position="52"/>
    </location>
</feature>
<feature type="compositionally biased region" description="Basic and acidic residues" evidence="1">
    <location>
        <begin position="293"/>
        <end position="308"/>
    </location>
</feature>
<dbReference type="GO" id="GO:0005737">
    <property type="term" value="C:cytoplasm"/>
    <property type="evidence" value="ECO:0007669"/>
    <property type="project" value="TreeGrafter"/>
</dbReference>
<name>A0A077Z3M3_TRITR</name>
<protein>
    <submittedName>
        <fullName evidence="3">HABP4 PAI-RBP1 domain containing protein</fullName>
    </submittedName>
</protein>
<dbReference type="PANTHER" id="PTHR12299:SF17">
    <property type="entry name" value="AT19571P-RELATED"/>
    <property type="match status" value="1"/>
</dbReference>
<dbReference type="GO" id="GO:0005634">
    <property type="term" value="C:nucleus"/>
    <property type="evidence" value="ECO:0007669"/>
    <property type="project" value="TreeGrafter"/>
</dbReference>
<reference evidence="3" key="1">
    <citation type="submission" date="2014-01" db="EMBL/GenBank/DDBJ databases">
        <authorList>
            <person name="Aslett M."/>
        </authorList>
    </citation>
    <scope>NUCLEOTIDE SEQUENCE</scope>
</reference>
<dbReference type="STRING" id="36087.A0A077Z3M3"/>
<feature type="compositionally biased region" description="Basic and acidic residues" evidence="1">
    <location>
        <begin position="73"/>
        <end position="91"/>
    </location>
</feature>
<evidence type="ECO:0000313" key="3">
    <source>
        <dbReference type="EMBL" id="CDW54449.1"/>
    </source>
</evidence>
<feature type="domain" description="Hyaluronan/mRNA-binding protein" evidence="2">
    <location>
        <begin position="220"/>
        <end position="326"/>
    </location>
</feature>
<dbReference type="EMBL" id="HG805897">
    <property type="protein sequence ID" value="CDW54449.1"/>
    <property type="molecule type" value="Genomic_DNA"/>
</dbReference>
<accession>A0A077Z3M3</accession>
<organism evidence="3 4">
    <name type="scientific">Trichuris trichiura</name>
    <name type="common">Whipworm</name>
    <name type="synonym">Trichocephalus trichiurus</name>
    <dbReference type="NCBI Taxonomy" id="36087"/>
    <lineage>
        <taxon>Eukaryota</taxon>
        <taxon>Metazoa</taxon>
        <taxon>Ecdysozoa</taxon>
        <taxon>Nematoda</taxon>
        <taxon>Enoplea</taxon>
        <taxon>Dorylaimia</taxon>
        <taxon>Trichinellida</taxon>
        <taxon>Trichuridae</taxon>
        <taxon>Trichuris</taxon>
    </lineage>
</organism>
<feature type="region of interest" description="Disordered" evidence="1">
    <location>
        <begin position="37"/>
        <end position="521"/>
    </location>
</feature>
<dbReference type="GO" id="GO:0003723">
    <property type="term" value="F:RNA binding"/>
    <property type="evidence" value="ECO:0007669"/>
    <property type="project" value="InterPro"/>
</dbReference>
<proteinExistence type="predicted"/>
<dbReference type="SMART" id="SM01233">
    <property type="entry name" value="HABP4_PAI-RBP1"/>
    <property type="match status" value="1"/>
</dbReference>
<feature type="compositionally biased region" description="Basic and acidic residues" evidence="1">
    <location>
        <begin position="117"/>
        <end position="134"/>
    </location>
</feature>
<dbReference type="OrthoDB" id="6022699at2759"/>
<feature type="compositionally biased region" description="Basic residues" evidence="1">
    <location>
        <begin position="144"/>
        <end position="156"/>
    </location>
</feature>
<dbReference type="PANTHER" id="PTHR12299">
    <property type="entry name" value="HYALURONIC ACID-BINDING PROTEIN 4"/>
    <property type="match status" value="1"/>
</dbReference>
<dbReference type="Proteomes" id="UP000030665">
    <property type="component" value="Unassembled WGS sequence"/>
</dbReference>